<dbReference type="EMBL" id="UOEK01000108">
    <property type="protein sequence ID" value="VAV96925.1"/>
    <property type="molecule type" value="Genomic_DNA"/>
</dbReference>
<name>A0A3B0SPZ9_9ZZZZ</name>
<dbReference type="InterPro" id="IPR011576">
    <property type="entry name" value="Pyridox_Oxase_N"/>
</dbReference>
<evidence type="ECO:0000259" key="1">
    <source>
        <dbReference type="Pfam" id="PF01243"/>
    </source>
</evidence>
<protein>
    <recommendedName>
        <fullName evidence="1">Pyridoxamine 5'-phosphate oxidase N-terminal domain-containing protein</fullName>
    </recommendedName>
</protein>
<sequence length="151" mass="16785">MIRSTSQRIQDTRHLLATEDDVWVATASGDAIPHMVPFSLHWDGEHVIIATEPGSATVRNLTASPAAKLAIGDSKDVVIITARAVSIADAHKADRQFLQQFSLRVGWNPDGADVEMVFVTFKPERVHAWRGVAEISERTIMRRSEWLDTGR</sequence>
<organism evidence="2">
    <name type="scientific">hydrothermal vent metagenome</name>
    <dbReference type="NCBI Taxonomy" id="652676"/>
    <lineage>
        <taxon>unclassified sequences</taxon>
        <taxon>metagenomes</taxon>
        <taxon>ecological metagenomes</taxon>
    </lineage>
</organism>
<proteinExistence type="predicted"/>
<reference evidence="2" key="1">
    <citation type="submission" date="2018-06" db="EMBL/GenBank/DDBJ databases">
        <authorList>
            <person name="Zhirakovskaya E."/>
        </authorList>
    </citation>
    <scope>NUCLEOTIDE SEQUENCE</scope>
</reference>
<dbReference type="SUPFAM" id="SSF50475">
    <property type="entry name" value="FMN-binding split barrel"/>
    <property type="match status" value="1"/>
</dbReference>
<dbReference type="AlphaFoldDB" id="A0A3B0SPZ9"/>
<accession>A0A3B0SPZ9</accession>
<dbReference type="InterPro" id="IPR012349">
    <property type="entry name" value="Split_barrel_FMN-bd"/>
</dbReference>
<dbReference type="Pfam" id="PF01243">
    <property type="entry name" value="PNPOx_N"/>
    <property type="match status" value="1"/>
</dbReference>
<evidence type="ECO:0000313" key="2">
    <source>
        <dbReference type="EMBL" id="VAV96925.1"/>
    </source>
</evidence>
<dbReference type="Gene3D" id="2.30.110.10">
    <property type="entry name" value="Electron Transport, Fmn-binding Protein, Chain A"/>
    <property type="match status" value="1"/>
</dbReference>
<gene>
    <name evidence="2" type="ORF">MNBD_ACTINO02-2387</name>
</gene>
<feature type="domain" description="Pyridoxamine 5'-phosphate oxidase N-terminal" evidence="1">
    <location>
        <begin position="14"/>
        <end position="129"/>
    </location>
</feature>